<protein>
    <recommendedName>
        <fullName evidence="4">WD repeat-containing protein 74</fullName>
    </recommendedName>
</protein>
<dbReference type="GO" id="GO:0030687">
    <property type="term" value="C:preribosome, large subunit precursor"/>
    <property type="evidence" value="ECO:0007669"/>
    <property type="project" value="TreeGrafter"/>
</dbReference>
<name>A0AAV8WC28_9CUCU</name>
<reference evidence="2 3" key="1">
    <citation type="journal article" date="2023" name="Insect Mol. Biol.">
        <title>Genome sequencing provides insights into the evolution of gene families encoding plant cell wall-degrading enzymes in longhorned beetles.</title>
        <authorList>
            <person name="Shin N.R."/>
            <person name="Okamura Y."/>
            <person name="Kirsch R."/>
            <person name="Pauchet Y."/>
        </authorList>
    </citation>
    <scope>NUCLEOTIDE SEQUENCE [LARGE SCALE GENOMIC DNA]</scope>
    <source>
        <strain evidence="2">EAD_L_NR</strain>
    </source>
</reference>
<dbReference type="SUPFAM" id="SSF50978">
    <property type="entry name" value="WD40 repeat-like"/>
    <property type="match status" value="1"/>
</dbReference>
<dbReference type="InterPro" id="IPR001680">
    <property type="entry name" value="WD40_rpt"/>
</dbReference>
<keyword evidence="3" id="KW-1185">Reference proteome</keyword>
<dbReference type="SMART" id="SM00320">
    <property type="entry name" value="WD40"/>
    <property type="match status" value="4"/>
</dbReference>
<dbReference type="Pfam" id="PF00400">
    <property type="entry name" value="WD40"/>
    <property type="match status" value="1"/>
</dbReference>
<gene>
    <name evidence="2" type="ORF">NQ315_006860</name>
</gene>
<accession>A0AAV8WC28</accession>
<evidence type="ECO:0000313" key="3">
    <source>
        <dbReference type="Proteomes" id="UP001159042"/>
    </source>
</evidence>
<dbReference type="EMBL" id="JANEYG010000003">
    <property type="protein sequence ID" value="KAJ8924079.1"/>
    <property type="molecule type" value="Genomic_DNA"/>
</dbReference>
<dbReference type="Proteomes" id="UP001159042">
    <property type="component" value="Unassembled WGS sequence"/>
</dbReference>
<evidence type="ECO:0000256" key="1">
    <source>
        <dbReference type="SAM" id="MobiDB-lite"/>
    </source>
</evidence>
<feature type="region of interest" description="Disordered" evidence="1">
    <location>
        <begin position="343"/>
        <end position="370"/>
    </location>
</feature>
<dbReference type="GO" id="GO:0042273">
    <property type="term" value="P:ribosomal large subunit biogenesis"/>
    <property type="evidence" value="ECO:0007669"/>
    <property type="project" value="InterPro"/>
</dbReference>
<evidence type="ECO:0000313" key="2">
    <source>
        <dbReference type="EMBL" id="KAJ8924079.1"/>
    </source>
</evidence>
<dbReference type="AlphaFoldDB" id="A0AAV8WC28"/>
<evidence type="ECO:0008006" key="4">
    <source>
        <dbReference type="Google" id="ProtNLM"/>
    </source>
</evidence>
<feature type="compositionally biased region" description="Basic residues" evidence="1">
    <location>
        <begin position="360"/>
        <end position="370"/>
    </location>
</feature>
<dbReference type="InterPro" id="IPR036322">
    <property type="entry name" value="WD40_repeat_dom_sf"/>
</dbReference>
<dbReference type="Gene3D" id="2.130.10.10">
    <property type="entry name" value="YVTN repeat-like/Quinoprotein amine dehydrogenase"/>
    <property type="match status" value="2"/>
</dbReference>
<organism evidence="2 3">
    <name type="scientific">Exocentrus adspersus</name>
    <dbReference type="NCBI Taxonomy" id="1586481"/>
    <lineage>
        <taxon>Eukaryota</taxon>
        <taxon>Metazoa</taxon>
        <taxon>Ecdysozoa</taxon>
        <taxon>Arthropoda</taxon>
        <taxon>Hexapoda</taxon>
        <taxon>Insecta</taxon>
        <taxon>Pterygota</taxon>
        <taxon>Neoptera</taxon>
        <taxon>Endopterygota</taxon>
        <taxon>Coleoptera</taxon>
        <taxon>Polyphaga</taxon>
        <taxon>Cucujiformia</taxon>
        <taxon>Chrysomeloidea</taxon>
        <taxon>Cerambycidae</taxon>
        <taxon>Lamiinae</taxon>
        <taxon>Acanthocinini</taxon>
        <taxon>Exocentrus</taxon>
    </lineage>
</organism>
<proteinExistence type="predicted"/>
<dbReference type="PANTHER" id="PTHR16038:SF4">
    <property type="entry name" value="WD REPEAT-CONTAINING PROTEIN 74"/>
    <property type="match status" value="1"/>
</dbReference>
<dbReference type="GO" id="GO:0005730">
    <property type="term" value="C:nucleolus"/>
    <property type="evidence" value="ECO:0007669"/>
    <property type="project" value="InterPro"/>
</dbReference>
<dbReference type="PANTHER" id="PTHR16038">
    <property type="entry name" value="NOP SEVEN ASSOCIATED PROTEIN 1"/>
    <property type="match status" value="1"/>
</dbReference>
<comment type="caution">
    <text evidence="2">The sequence shown here is derived from an EMBL/GenBank/DDBJ whole genome shotgun (WGS) entry which is preliminary data.</text>
</comment>
<sequence length="370" mass="41697">MDIYNKFNFYVGTSRGTLLFNGDKPNDIKSAKTQEASEVTALVFGKDEQELLIGYENGSVNVYNTAENKYLKTLQLEGEGRVVGIGCTNDSVVIGRHDGIINVWNGSDYDYIDIHLDEKGTLDALECNPYRQNIIGTGGEINDLKLWDIETHKCVFKAKSLGHDMLNLPIPTSLRGIVFFPGDSHLSGCATKEGHVLLYDDRAQRRPIVKFFEKKASYSAISCAYRERQCLVGTTRGYMQVLDLKVGKCLRTFTSFTGSITSIACDPVEPYVVSTSLDRHLRIHNLETKELLHKVYLKQNLTKVVIKPVVKDEPAEEAVNENENIDEEYEEIFQNMQTVVSEKKLKKGKRKGEDVADKPRKSKKKKAKES</sequence>
<dbReference type="InterPro" id="IPR015943">
    <property type="entry name" value="WD40/YVTN_repeat-like_dom_sf"/>
</dbReference>
<dbReference type="InterPro" id="IPR037379">
    <property type="entry name" value="WDR74/Nsa1"/>
</dbReference>